<dbReference type="SUPFAM" id="SSF51430">
    <property type="entry name" value="NAD(P)-linked oxidoreductase"/>
    <property type="match status" value="1"/>
</dbReference>
<sequence length="349" mass="38261">MRYQKLGSTGLFVSELCLGTMTFGGEGEIWSKIGALQQDEADRLVARSLEAGINFIDTADVYSQGRSEIITGQALKNLKVAREDVVIATKVFGETGTKGHNSRGLSRYHILDGVKASLARLQLDHIDLYQVHGFDPATPIEETLYALDTLVSHGHVRYVGVSNWAAWQIMKALGISQRLGLARFESLQAYYTIAGRDLERELAPMLQSEGVGLMVWSPLAGGLLSGKYGRDQAAEAGSRRVVFDFPPVNVDRAYDCIDVMRAIAQARGVSVAQIALAWLLHRPVVTSVIVGAKRVEQLDDNIAATRIALTNEELERLEEVSALPPEYPGWMLERLGGQRRAQLAQAARS</sequence>
<dbReference type="InterPro" id="IPR023210">
    <property type="entry name" value="NADP_OxRdtase_dom"/>
</dbReference>
<evidence type="ECO:0000313" key="4">
    <source>
        <dbReference type="Proteomes" id="UP000194161"/>
    </source>
</evidence>
<dbReference type="EMBL" id="CP021111">
    <property type="protein sequence ID" value="ARP95759.1"/>
    <property type="molecule type" value="Genomic_DNA"/>
</dbReference>
<keyword evidence="4" id="KW-1185">Reference proteome</keyword>
<keyword evidence="1" id="KW-0560">Oxidoreductase</keyword>
<protein>
    <submittedName>
        <fullName evidence="3">Aldo/keto reductase</fullName>
    </submittedName>
</protein>
<dbReference type="InterPro" id="IPR050523">
    <property type="entry name" value="AKR_Detox_Biosynth"/>
</dbReference>
<accession>A0A1W6ZEK8</accession>
<organism evidence="3 4">
    <name type="scientific">Bordetella genomosp. 13</name>
    <dbReference type="NCBI Taxonomy" id="463040"/>
    <lineage>
        <taxon>Bacteria</taxon>
        <taxon>Pseudomonadati</taxon>
        <taxon>Pseudomonadota</taxon>
        <taxon>Betaproteobacteria</taxon>
        <taxon>Burkholderiales</taxon>
        <taxon>Alcaligenaceae</taxon>
        <taxon>Bordetella</taxon>
    </lineage>
</organism>
<evidence type="ECO:0000259" key="2">
    <source>
        <dbReference type="Pfam" id="PF00248"/>
    </source>
</evidence>
<dbReference type="GO" id="GO:0005829">
    <property type="term" value="C:cytosol"/>
    <property type="evidence" value="ECO:0007669"/>
    <property type="project" value="TreeGrafter"/>
</dbReference>
<dbReference type="OrthoDB" id="5488419at2"/>
<proteinExistence type="predicted"/>
<dbReference type="AlphaFoldDB" id="A0A1W6ZEK8"/>
<dbReference type="PANTHER" id="PTHR43364:SF18">
    <property type="entry name" value="OXIDOREDUCTASE"/>
    <property type="match status" value="1"/>
</dbReference>
<dbReference type="PANTHER" id="PTHR43364">
    <property type="entry name" value="NADH-SPECIFIC METHYLGLYOXAL REDUCTASE-RELATED"/>
    <property type="match status" value="1"/>
</dbReference>
<dbReference type="Proteomes" id="UP000194161">
    <property type="component" value="Chromosome"/>
</dbReference>
<dbReference type="FunFam" id="3.20.20.100:FF:000004">
    <property type="entry name" value="Oxidoreductase, aldo/keto reductase"/>
    <property type="match status" value="1"/>
</dbReference>
<dbReference type="CDD" id="cd19091">
    <property type="entry name" value="AKR_PsAKR"/>
    <property type="match status" value="1"/>
</dbReference>
<dbReference type="InterPro" id="IPR036812">
    <property type="entry name" value="NAD(P)_OxRdtase_dom_sf"/>
</dbReference>
<gene>
    <name evidence="3" type="ORF">CAL15_16075</name>
</gene>
<evidence type="ECO:0000313" key="3">
    <source>
        <dbReference type="EMBL" id="ARP95759.1"/>
    </source>
</evidence>
<reference evidence="3 4" key="1">
    <citation type="submission" date="2017-05" db="EMBL/GenBank/DDBJ databases">
        <title>Complete and WGS of Bordetella genogroups.</title>
        <authorList>
            <person name="Spilker T."/>
            <person name="LiPuma J."/>
        </authorList>
    </citation>
    <scope>NUCLEOTIDE SEQUENCE [LARGE SCALE GENOMIC DNA]</scope>
    <source>
        <strain evidence="3 4">AU7206</strain>
    </source>
</reference>
<dbReference type="Pfam" id="PF00248">
    <property type="entry name" value="Aldo_ket_red"/>
    <property type="match status" value="1"/>
</dbReference>
<dbReference type="RefSeq" id="WP_086079520.1">
    <property type="nucleotide sequence ID" value="NZ_CP021111.1"/>
</dbReference>
<dbReference type="Gene3D" id="3.20.20.100">
    <property type="entry name" value="NADP-dependent oxidoreductase domain"/>
    <property type="match status" value="1"/>
</dbReference>
<evidence type="ECO:0000256" key="1">
    <source>
        <dbReference type="ARBA" id="ARBA00023002"/>
    </source>
</evidence>
<dbReference type="GO" id="GO:0016491">
    <property type="term" value="F:oxidoreductase activity"/>
    <property type="evidence" value="ECO:0007669"/>
    <property type="project" value="UniProtKB-KW"/>
</dbReference>
<dbReference type="KEGG" id="bgm:CAL15_16075"/>
<feature type="domain" description="NADP-dependent oxidoreductase" evidence="2">
    <location>
        <begin position="15"/>
        <end position="321"/>
    </location>
</feature>
<name>A0A1W6ZEK8_9BORD</name>